<dbReference type="SUPFAM" id="SSF55315">
    <property type="entry name" value="L30e-like"/>
    <property type="match status" value="1"/>
</dbReference>
<dbReference type="Pfam" id="PF22435">
    <property type="entry name" value="MRM3-like_sub_bind"/>
    <property type="match status" value="1"/>
</dbReference>
<dbReference type="GO" id="GO:0032259">
    <property type="term" value="P:methylation"/>
    <property type="evidence" value="ECO:0007669"/>
    <property type="project" value="UniProtKB-KW"/>
</dbReference>
<dbReference type="InterPro" id="IPR053888">
    <property type="entry name" value="MRM3-like_sub_bind"/>
</dbReference>
<dbReference type="InterPro" id="IPR029028">
    <property type="entry name" value="Alpha/beta_knot_MTases"/>
</dbReference>
<dbReference type="GO" id="GO:0006396">
    <property type="term" value="P:RNA processing"/>
    <property type="evidence" value="ECO:0007669"/>
    <property type="project" value="InterPro"/>
</dbReference>
<name>A0A7X2V4D2_9BACI</name>
<dbReference type="OrthoDB" id="9794400at2"/>
<keyword evidence="2 5" id="KW-0489">Methyltransferase</keyword>
<dbReference type="Gene3D" id="3.30.1330.30">
    <property type="match status" value="1"/>
</dbReference>
<dbReference type="InterPro" id="IPR001537">
    <property type="entry name" value="SpoU_MeTrfase"/>
</dbReference>
<proteinExistence type="inferred from homology"/>
<dbReference type="PANTHER" id="PTHR43191:SF2">
    <property type="entry name" value="RRNA METHYLTRANSFERASE 3, MITOCHONDRIAL"/>
    <property type="match status" value="1"/>
</dbReference>
<dbReference type="GO" id="GO:0008173">
    <property type="term" value="F:RNA methyltransferase activity"/>
    <property type="evidence" value="ECO:0007669"/>
    <property type="project" value="InterPro"/>
</dbReference>
<dbReference type="Gene3D" id="3.40.1280.10">
    <property type="match status" value="1"/>
</dbReference>
<dbReference type="EMBL" id="WMIB01000003">
    <property type="protein sequence ID" value="MTH52903.1"/>
    <property type="molecule type" value="Genomic_DNA"/>
</dbReference>
<dbReference type="InterPro" id="IPR029026">
    <property type="entry name" value="tRNA_m1G_MTases_N"/>
</dbReference>
<dbReference type="InterPro" id="IPR051259">
    <property type="entry name" value="rRNA_Methyltransferase"/>
</dbReference>
<sequence length="250" mass="27637">MKRIESVQNPRVKQWRKLHTRKERDKTGTFLAEGFHLVEEALKNKELVAEVITGETTLIPKDWNLDHTDIYLVTDEILTSLSETETPQGIFAVCRQNKVQDDPQWKRVLLLDAVQDPGNLGTIIRTADAAGIDGIVLGEGTVDPYNAKTVRSSQGSVFHIPLAKGQLGEWISRLNGRQIPVYGTALEGAVSYKEAESKEAFALLLGNEGKGVSPEWLEMTNQNLYIPIYGGAESLNVAIAAGILMYHLRG</sequence>
<dbReference type="SMART" id="SM00967">
    <property type="entry name" value="SpoU_sub_bind"/>
    <property type="match status" value="1"/>
</dbReference>
<accession>A0A7X2V4D2</accession>
<reference evidence="5 6" key="1">
    <citation type="journal article" date="2017" name="Int. J. Syst. Evol. Microbiol.">
        <title>Bacillus mangrovi sp. nov., isolated from a sediment sample from a mangrove forest.</title>
        <authorList>
            <person name="Gupta V."/>
            <person name="Singh P.K."/>
            <person name="Korpole S."/>
            <person name="Tanuku N.R.S."/>
            <person name="Pinnaka A.K."/>
        </authorList>
    </citation>
    <scope>NUCLEOTIDE SEQUENCE [LARGE SCALE GENOMIC DNA]</scope>
    <source>
        <strain evidence="5 6">KCTC 33872</strain>
    </source>
</reference>
<evidence type="ECO:0000259" key="4">
    <source>
        <dbReference type="SMART" id="SM00967"/>
    </source>
</evidence>
<dbReference type="PANTHER" id="PTHR43191">
    <property type="entry name" value="RRNA METHYLTRANSFERASE 3"/>
    <property type="match status" value="1"/>
</dbReference>
<gene>
    <name evidence="5" type="ORF">GKZ89_05725</name>
</gene>
<dbReference type="GO" id="GO:0003723">
    <property type="term" value="F:RNA binding"/>
    <property type="evidence" value="ECO:0007669"/>
    <property type="project" value="InterPro"/>
</dbReference>
<dbReference type="SUPFAM" id="SSF75217">
    <property type="entry name" value="alpha/beta knot"/>
    <property type="match status" value="1"/>
</dbReference>
<keyword evidence="6" id="KW-1185">Reference proteome</keyword>
<dbReference type="Pfam" id="PF00588">
    <property type="entry name" value="SpoU_methylase"/>
    <property type="match status" value="1"/>
</dbReference>
<organism evidence="5 6">
    <name type="scientific">Metabacillus mangrovi</name>
    <dbReference type="NCBI Taxonomy" id="1491830"/>
    <lineage>
        <taxon>Bacteria</taxon>
        <taxon>Bacillati</taxon>
        <taxon>Bacillota</taxon>
        <taxon>Bacilli</taxon>
        <taxon>Bacillales</taxon>
        <taxon>Bacillaceae</taxon>
        <taxon>Metabacillus</taxon>
    </lineage>
</organism>
<evidence type="ECO:0000313" key="5">
    <source>
        <dbReference type="EMBL" id="MTH52903.1"/>
    </source>
</evidence>
<feature type="domain" description="RNA 2-O ribose methyltransferase substrate binding" evidence="4">
    <location>
        <begin position="31"/>
        <end position="100"/>
    </location>
</feature>
<evidence type="ECO:0000256" key="1">
    <source>
        <dbReference type="ARBA" id="ARBA00007228"/>
    </source>
</evidence>
<evidence type="ECO:0000256" key="3">
    <source>
        <dbReference type="ARBA" id="ARBA00022679"/>
    </source>
</evidence>
<dbReference type="InterPro" id="IPR013123">
    <property type="entry name" value="SpoU_subst-bd"/>
</dbReference>
<dbReference type="GO" id="GO:0005737">
    <property type="term" value="C:cytoplasm"/>
    <property type="evidence" value="ECO:0007669"/>
    <property type="project" value="UniProtKB-ARBA"/>
</dbReference>
<dbReference type="AlphaFoldDB" id="A0A7X2V4D2"/>
<keyword evidence="3 5" id="KW-0808">Transferase</keyword>
<dbReference type="Proteomes" id="UP000434639">
    <property type="component" value="Unassembled WGS sequence"/>
</dbReference>
<dbReference type="CDD" id="cd18095">
    <property type="entry name" value="SpoU-like_rRNA-MTase"/>
    <property type="match status" value="1"/>
</dbReference>
<protein>
    <submittedName>
        <fullName evidence="5">RNA methyltransferase</fullName>
    </submittedName>
</protein>
<evidence type="ECO:0000313" key="6">
    <source>
        <dbReference type="Proteomes" id="UP000434639"/>
    </source>
</evidence>
<comment type="similarity">
    <text evidence="1">Belongs to the class IV-like SAM-binding methyltransferase superfamily. RNA methyltransferase TrmH family.</text>
</comment>
<comment type="caution">
    <text evidence="5">The sequence shown here is derived from an EMBL/GenBank/DDBJ whole genome shotgun (WGS) entry which is preliminary data.</text>
</comment>
<dbReference type="InterPro" id="IPR029064">
    <property type="entry name" value="Ribosomal_eL30-like_sf"/>
</dbReference>
<evidence type="ECO:0000256" key="2">
    <source>
        <dbReference type="ARBA" id="ARBA00022603"/>
    </source>
</evidence>